<sequence length="164" mass="17679">MSDPGNREDGVFFEPYCNEQGHLLYDQQRPTFAVHPPVEGGVSMTRQEFAAESDINNIMAQYDGQWPPPPNGYVPQYLDFSNVPDLMTAHAISTAAAAAFMTLPARVRAEFENDPMKFVDYASNPDNLDQMRAWKLAPPAAAPAPSPGPGDVSAPPPVSGGDAS</sequence>
<dbReference type="InterPro" id="IPR014131">
    <property type="entry name" value="Chlamydia_phage_Vp3"/>
</dbReference>
<evidence type="ECO:0000313" key="2">
    <source>
        <dbReference type="EMBL" id="QCQ84567.1"/>
    </source>
</evidence>
<dbReference type="Proteomes" id="UP000323916">
    <property type="component" value="Segment"/>
</dbReference>
<dbReference type="EMBL" id="MK249127">
    <property type="protein sequence ID" value="QCQ84567.1"/>
    <property type="molecule type" value="Genomic_DNA"/>
</dbReference>
<organism evidence="2">
    <name type="scientific">Blackfly microvirus SF02</name>
    <dbReference type="NCBI Taxonomy" id="2576452"/>
    <lineage>
        <taxon>Viruses</taxon>
        <taxon>Monodnaviria</taxon>
        <taxon>Sangervirae</taxon>
        <taxon>Phixviricota</taxon>
        <taxon>Malgrandaviricetes</taxon>
        <taxon>Petitvirales</taxon>
        <taxon>Microviridae</taxon>
        <taxon>Microvirus</taxon>
    </lineage>
</organism>
<feature type="compositionally biased region" description="Pro residues" evidence="1">
    <location>
        <begin position="140"/>
        <end position="158"/>
    </location>
</feature>
<evidence type="ECO:0000256" key="1">
    <source>
        <dbReference type="SAM" id="MobiDB-lite"/>
    </source>
</evidence>
<protein>
    <submittedName>
        <fullName evidence="2">Internal scaffolding protein</fullName>
    </submittedName>
</protein>
<reference evidence="2" key="1">
    <citation type="submission" date="2018-12" db="EMBL/GenBank/DDBJ databases">
        <title>Singled stranded DNA viruses identified in blackflies (Austrosimulium ungulatum) sampled in New Zealand.</title>
        <authorList>
            <person name="Kraberger S."/>
            <person name="Fontenele R.S."/>
            <person name="Schmidlin K."/>
            <person name="Walters M."/>
            <person name="Varsani A."/>
        </authorList>
    </citation>
    <scope>NUCLEOTIDE SEQUENCE [LARGE SCALE GENOMIC DNA]</scope>
    <source>
        <strain evidence="2">009</strain>
    </source>
</reference>
<feature type="region of interest" description="Disordered" evidence="1">
    <location>
        <begin position="130"/>
        <end position="164"/>
    </location>
</feature>
<name>A0A4P8PJR3_9VIRU</name>
<dbReference type="Pfam" id="PF09675">
    <property type="entry name" value="Chlamy_scaf"/>
    <property type="match status" value="1"/>
</dbReference>
<proteinExistence type="predicted"/>
<accession>A0A4P8PJR3</accession>